<sequence length="66" mass="7475">MGPSWNGKTQSFKPGRARFWKAGNDNISGLSYEMLLSRPLVRKDTSSLLVKSEDGSMRTVNWKDKL</sequence>
<keyword evidence="2" id="KW-1185">Reference proteome</keyword>
<dbReference type="EMBL" id="EQ974148">
    <property type="protein sequence ID" value="EEF32714.1"/>
    <property type="molecule type" value="Genomic_DNA"/>
</dbReference>
<organism evidence="1 2">
    <name type="scientific">Ricinus communis</name>
    <name type="common">Castor bean</name>
    <dbReference type="NCBI Taxonomy" id="3988"/>
    <lineage>
        <taxon>Eukaryota</taxon>
        <taxon>Viridiplantae</taxon>
        <taxon>Streptophyta</taxon>
        <taxon>Embryophyta</taxon>
        <taxon>Tracheophyta</taxon>
        <taxon>Spermatophyta</taxon>
        <taxon>Magnoliopsida</taxon>
        <taxon>eudicotyledons</taxon>
        <taxon>Gunneridae</taxon>
        <taxon>Pentapetalae</taxon>
        <taxon>rosids</taxon>
        <taxon>fabids</taxon>
        <taxon>Malpighiales</taxon>
        <taxon>Euphorbiaceae</taxon>
        <taxon>Acalyphoideae</taxon>
        <taxon>Acalypheae</taxon>
        <taxon>Ricinus</taxon>
    </lineage>
</organism>
<accession>B9SUK3</accession>
<gene>
    <name evidence="1" type="ORF">RCOM_0857960</name>
</gene>
<name>B9SUK3_RICCO</name>
<dbReference type="InParanoid" id="B9SUK3"/>
<evidence type="ECO:0000313" key="2">
    <source>
        <dbReference type="Proteomes" id="UP000008311"/>
    </source>
</evidence>
<dbReference type="Proteomes" id="UP000008311">
    <property type="component" value="Unassembled WGS sequence"/>
</dbReference>
<reference evidence="2" key="1">
    <citation type="journal article" date="2010" name="Nat. Biotechnol.">
        <title>Draft genome sequence of the oilseed species Ricinus communis.</title>
        <authorList>
            <person name="Chan A.P."/>
            <person name="Crabtree J."/>
            <person name="Zhao Q."/>
            <person name="Lorenzi H."/>
            <person name="Orvis J."/>
            <person name="Puiu D."/>
            <person name="Melake-Berhan A."/>
            <person name="Jones K.M."/>
            <person name="Redman J."/>
            <person name="Chen G."/>
            <person name="Cahoon E.B."/>
            <person name="Gedil M."/>
            <person name="Stanke M."/>
            <person name="Haas B.J."/>
            <person name="Wortman J.R."/>
            <person name="Fraser-Liggett C.M."/>
            <person name="Ravel J."/>
            <person name="Rabinowicz P.D."/>
        </authorList>
    </citation>
    <scope>NUCLEOTIDE SEQUENCE [LARGE SCALE GENOMIC DNA]</scope>
    <source>
        <strain evidence="2">cv. Hale</strain>
    </source>
</reference>
<evidence type="ECO:0000313" key="1">
    <source>
        <dbReference type="EMBL" id="EEF32714.1"/>
    </source>
</evidence>
<dbReference type="AlphaFoldDB" id="B9SUK3"/>
<protein>
    <submittedName>
        <fullName evidence="1">Uncharacterized protein</fullName>
    </submittedName>
</protein>
<proteinExistence type="predicted"/>